<feature type="transmembrane region" description="Helical" evidence="1">
    <location>
        <begin position="6"/>
        <end position="24"/>
    </location>
</feature>
<organism evidence="3 4">
    <name type="scientific">Roseovarius litoreus</name>
    <dbReference type="NCBI Taxonomy" id="1155722"/>
    <lineage>
        <taxon>Bacteria</taxon>
        <taxon>Pseudomonadati</taxon>
        <taxon>Pseudomonadota</taxon>
        <taxon>Alphaproteobacteria</taxon>
        <taxon>Rhodobacterales</taxon>
        <taxon>Roseobacteraceae</taxon>
        <taxon>Roseovarius</taxon>
    </lineage>
</organism>
<keyword evidence="1" id="KW-0812">Transmembrane</keyword>
<dbReference type="AlphaFoldDB" id="A0A1M7C5W0"/>
<protein>
    <submittedName>
        <fullName evidence="3">Sulfatase</fullName>
    </submittedName>
</protein>
<dbReference type="InterPro" id="IPR017850">
    <property type="entry name" value="Alkaline_phosphatase_core_sf"/>
</dbReference>
<feature type="domain" description="Sulfatase N-terminal" evidence="2">
    <location>
        <begin position="301"/>
        <end position="476"/>
    </location>
</feature>
<evidence type="ECO:0000256" key="1">
    <source>
        <dbReference type="SAM" id="Phobius"/>
    </source>
</evidence>
<dbReference type="InterPro" id="IPR000917">
    <property type="entry name" value="Sulfatase_N"/>
</dbReference>
<dbReference type="Gene3D" id="3.40.720.10">
    <property type="entry name" value="Alkaline Phosphatase, subunit A"/>
    <property type="match status" value="1"/>
</dbReference>
<keyword evidence="4" id="KW-1185">Reference proteome</keyword>
<feature type="transmembrane region" description="Helical" evidence="1">
    <location>
        <begin position="60"/>
        <end position="85"/>
    </location>
</feature>
<reference evidence="3 4" key="1">
    <citation type="submission" date="2016-11" db="EMBL/GenBank/DDBJ databases">
        <authorList>
            <person name="Varghese N."/>
            <person name="Submissions S."/>
        </authorList>
    </citation>
    <scope>NUCLEOTIDE SEQUENCE [LARGE SCALE GENOMIC DNA]</scope>
    <source>
        <strain evidence="3 4">DSM 28249</strain>
    </source>
</reference>
<evidence type="ECO:0000259" key="2">
    <source>
        <dbReference type="Pfam" id="PF00884"/>
    </source>
</evidence>
<evidence type="ECO:0000313" key="3">
    <source>
        <dbReference type="EMBL" id="SHL62563.1"/>
    </source>
</evidence>
<keyword evidence="1" id="KW-1133">Transmembrane helix</keyword>
<gene>
    <name evidence="3" type="ORF">SAMN05443432_10242</name>
</gene>
<feature type="transmembrane region" description="Helical" evidence="1">
    <location>
        <begin position="36"/>
        <end position="54"/>
    </location>
</feature>
<dbReference type="SUPFAM" id="SSF53649">
    <property type="entry name" value="Alkaline phosphatase-like"/>
    <property type="match status" value="1"/>
</dbReference>
<name>A0A1M7C5W0_9RHOB</name>
<dbReference type="Pfam" id="PF00884">
    <property type="entry name" value="Sulfatase"/>
    <property type="match status" value="1"/>
</dbReference>
<accession>A0A1M7C5W0</accession>
<evidence type="ECO:0000313" key="4">
    <source>
        <dbReference type="Proteomes" id="UP000322545"/>
    </source>
</evidence>
<proteinExistence type="predicted"/>
<feature type="transmembrane region" description="Helical" evidence="1">
    <location>
        <begin position="149"/>
        <end position="167"/>
    </location>
</feature>
<dbReference type="EMBL" id="FRCB01000002">
    <property type="protein sequence ID" value="SHL62563.1"/>
    <property type="molecule type" value="Genomic_DNA"/>
</dbReference>
<dbReference type="Proteomes" id="UP000322545">
    <property type="component" value="Unassembled WGS sequence"/>
</dbReference>
<keyword evidence="1" id="KW-0472">Membrane</keyword>
<sequence length="549" mass="58683">MSVPGRGGLIRLLVAALVLHLVLIQPNHPAAMTWRALVLVPLELPALLLGLVALRGRAVLVLRIVLSAALTILVILKTADFAMFTALARGFNPVADVMLIEAGLRLLAGSIGVVPAALVGLAAVAAAIGIGWAIWWATGVWAALAAPKVTAWIAGTGAVLSAVVAVAEIGQTMGRWSLGVSPPGAAFTARVGVERVVMVGDTLRDLRAFRIAARQDPFAGATGLLDGIDRDVLVVFVESYGRTSLDTPFYAGLHRETLERNEAVLRDLGLSMVSGLVRAPTRGGQSWLSHATFANGLLVNDQTRYGAVLASGRETLFHIAARSGFHTAAVMPQITLDWPESAVMGFDTVLAAADLGYQGAPFNWVTMPDQFTFAALDRLVRNGQADGPSFVQMALGSSHAPWVPVPELVDWDSIGDGQVFNEMATSGPTPEEVWRDRDRVREQYRDAVDYALSVVFAYAERHAGTPPLMIVLGDHQAADFVALDTRAEVPVHVIGPPHLVARIESWGWSEGLIPDPDRPIRGMQEMRDLLIEAYSSPVAREAGSVRVTQ</sequence>
<feature type="transmembrane region" description="Helical" evidence="1">
    <location>
        <begin position="106"/>
        <end position="137"/>
    </location>
</feature>